<proteinExistence type="inferred from homology"/>
<organism evidence="10 11">
    <name type="scientific">Spartinivicinus poritis</name>
    <dbReference type="NCBI Taxonomy" id="2994640"/>
    <lineage>
        <taxon>Bacteria</taxon>
        <taxon>Pseudomonadati</taxon>
        <taxon>Pseudomonadota</taxon>
        <taxon>Gammaproteobacteria</taxon>
        <taxon>Oceanospirillales</taxon>
        <taxon>Zooshikellaceae</taxon>
        <taxon>Spartinivicinus</taxon>
    </lineage>
</organism>
<keyword evidence="10" id="KW-0969">Cilium</keyword>
<comment type="similarity">
    <text evidence="2 5">Belongs to the flagella basal body rod proteins family.</text>
</comment>
<evidence type="ECO:0000313" key="11">
    <source>
        <dbReference type="Proteomes" id="UP001528823"/>
    </source>
</evidence>
<feature type="domain" description="Flagellar hook protein FlgE D2" evidence="8">
    <location>
        <begin position="396"/>
        <end position="553"/>
    </location>
</feature>
<evidence type="ECO:0000313" key="10">
    <source>
        <dbReference type="EMBL" id="MDE1464695.1"/>
    </source>
</evidence>
<protein>
    <recommendedName>
        <fullName evidence="3 5">Flagellar hook protein FlgE</fullName>
    </recommendedName>
</protein>
<evidence type="ECO:0000259" key="8">
    <source>
        <dbReference type="Pfam" id="PF07559"/>
    </source>
</evidence>
<sequence length="672" mass="70058">MGFNTALSGLRAASSDLDVIGNNIANGGTVGFKRSRAEFHDLYSQAMLGGGNSKAGNGVFVQTVAQQFNQGNIRSTDRNLDMVINGGGFFVTKNPHGLAYTRQGIFSLNKDGYIVTNTGDFLQGFVADASGVIIPGALSDLQINAQYLDPRQTSGVDIDFNLDSRETVLARRGSLTVSNNTAVVANAQLANTNGYSTGSFILQDISQSPAVTVATLNVPSAANMQASTIASELVSNGEQYGIMSASANTRVKVDATNLAALLGSSAPAGASISINNQAIALSSVNSINELAIAISNLTGVNAQIDSSAPNEIRVYNNTGDNISITLNNTGTNVAVQGATGAAFTNAGAAVNVADGATSTVGGEVTMQLENNLQIAAAPAPATLPNIFTIPLTYTPFAENEFDPNKPATYNHATQVQIFDSLGNPHTLTSYFVKEEANPLTPNASDWSMYLLIDGEDIGDPVASGGAATRARFSVQFDRDGNLLSSNPIVITNWVPLDSNGNPINALQPINVSAGGNILPLPDPPTSSNFVFNIADSTQFGSLFAIESLSQNGYSVGRMTDLSVSETGIIFGRYSNGQNTTLGQVALANFANSQGLQPIGKTAWMETFDSGVPVVGTPNTGTLGSLRAGSLEEANVDVAEELVGLIIAQRNYQANAKTIETEDTVTQTIINLR</sequence>
<keyword evidence="10" id="KW-0282">Flagellum</keyword>
<dbReference type="InterPro" id="IPR011491">
    <property type="entry name" value="FlgE_D2"/>
</dbReference>
<evidence type="ECO:0000259" key="9">
    <source>
        <dbReference type="Pfam" id="PF22692"/>
    </source>
</evidence>
<evidence type="ECO:0000256" key="1">
    <source>
        <dbReference type="ARBA" id="ARBA00004117"/>
    </source>
</evidence>
<dbReference type="Pfam" id="PF07559">
    <property type="entry name" value="FlgE_D2"/>
    <property type="match status" value="1"/>
</dbReference>
<gene>
    <name evidence="10" type="ORF">ORQ98_22275</name>
</gene>
<accession>A0ABT5UE88</accession>
<name>A0ABT5UE88_9GAMM</name>
<dbReference type="SUPFAM" id="SSF117143">
    <property type="entry name" value="Flagellar hook protein flgE"/>
    <property type="match status" value="1"/>
</dbReference>
<comment type="caution">
    <text evidence="10">The sequence shown here is derived from an EMBL/GenBank/DDBJ whole genome shotgun (WGS) entry which is preliminary data.</text>
</comment>
<keyword evidence="10" id="KW-0966">Cell projection</keyword>
<evidence type="ECO:0000256" key="5">
    <source>
        <dbReference type="RuleBase" id="RU362116"/>
    </source>
</evidence>
<dbReference type="NCBIfam" id="TIGR03506">
    <property type="entry name" value="FlgEFG_subfam"/>
    <property type="match status" value="2"/>
</dbReference>
<dbReference type="Pfam" id="PF00460">
    <property type="entry name" value="Flg_bb_rod"/>
    <property type="match status" value="1"/>
</dbReference>
<keyword evidence="4 5" id="KW-0975">Bacterial flagellum</keyword>
<dbReference type="InterPro" id="IPR053967">
    <property type="entry name" value="LlgE_F_G-like_D1"/>
</dbReference>
<dbReference type="InterPro" id="IPR010930">
    <property type="entry name" value="Flg_bb/hook_C_dom"/>
</dbReference>
<dbReference type="PANTHER" id="PTHR30435">
    <property type="entry name" value="FLAGELLAR PROTEIN"/>
    <property type="match status" value="1"/>
</dbReference>
<reference evidence="10 11" key="1">
    <citation type="submission" date="2022-11" db="EMBL/GenBank/DDBJ databases">
        <title>Spartinivicinus poritis sp. nov., isolated from scleractinian coral Porites lutea.</title>
        <authorList>
            <person name="Zhang G."/>
            <person name="Cai L."/>
            <person name="Wei Q."/>
        </authorList>
    </citation>
    <scope>NUCLEOTIDE SEQUENCE [LARGE SCALE GENOMIC DNA]</scope>
    <source>
        <strain evidence="10 11">A2-2</strain>
    </source>
</reference>
<dbReference type="RefSeq" id="WP_274691021.1">
    <property type="nucleotide sequence ID" value="NZ_JAPMOU010000040.1"/>
</dbReference>
<feature type="domain" description="Flagellar hook protein FlgE/F/G-like D1" evidence="9">
    <location>
        <begin position="84"/>
        <end position="145"/>
    </location>
</feature>
<dbReference type="Pfam" id="PF22692">
    <property type="entry name" value="LlgE_F_G_D1"/>
    <property type="match status" value="1"/>
</dbReference>
<evidence type="ECO:0000256" key="3">
    <source>
        <dbReference type="ARBA" id="ARBA00019015"/>
    </source>
</evidence>
<dbReference type="Proteomes" id="UP001528823">
    <property type="component" value="Unassembled WGS sequence"/>
</dbReference>
<dbReference type="EMBL" id="JAPMOU010000040">
    <property type="protein sequence ID" value="MDE1464695.1"/>
    <property type="molecule type" value="Genomic_DNA"/>
</dbReference>
<evidence type="ECO:0000256" key="4">
    <source>
        <dbReference type="ARBA" id="ARBA00023143"/>
    </source>
</evidence>
<dbReference type="Pfam" id="PF06429">
    <property type="entry name" value="Flg_bbr_C"/>
    <property type="match status" value="1"/>
</dbReference>
<dbReference type="InterPro" id="IPR037925">
    <property type="entry name" value="FlgE/F/G-like"/>
</dbReference>
<keyword evidence="11" id="KW-1185">Reference proteome</keyword>
<dbReference type="Gene3D" id="2.60.98.20">
    <property type="entry name" value="Flagellar hook protein FlgE"/>
    <property type="match status" value="1"/>
</dbReference>
<evidence type="ECO:0000259" key="6">
    <source>
        <dbReference type="Pfam" id="PF00460"/>
    </source>
</evidence>
<evidence type="ECO:0000256" key="2">
    <source>
        <dbReference type="ARBA" id="ARBA00009677"/>
    </source>
</evidence>
<dbReference type="PANTHER" id="PTHR30435:SF1">
    <property type="entry name" value="FLAGELLAR HOOK PROTEIN FLGE"/>
    <property type="match status" value="1"/>
</dbReference>
<dbReference type="InterPro" id="IPR020013">
    <property type="entry name" value="Flagellar_FlgE/F/G"/>
</dbReference>
<dbReference type="InterPro" id="IPR001444">
    <property type="entry name" value="Flag_bb_rod_N"/>
</dbReference>
<comment type="subcellular location">
    <subcellularLocation>
        <location evidence="1 5">Bacterial flagellum basal body</location>
    </subcellularLocation>
</comment>
<dbReference type="InterPro" id="IPR037058">
    <property type="entry name" value="Falgellar_hook_FlgE_sf"/>
</dbReference>
<feature type="domain" description="Flagellar basal body rod protein N-terminal" evidence="6">
    <location>
        <begin position="3"/>
        <end position="33"/>
    </location>
</feature>
<feature type="domain" description="Flagellar basal-body/hook protein C-terminal" evidence="7">
    <location>
        <begin position="627"/>
        <end position="671"/>
    </location>
</feature>
<evidence type="ECO:0000259" key="7">
    <source>
        <dbReference type="Pfam" id="PF06429"/>
    </source>
</evidence>
<comment type="function">
    <text evidence="5">A flexible structure which links the flagellar filament to the drive apparatus in the basal body.</text>
</comment>